<evidence type="ECO:0000313" key="5">
    <source>
        <dbReference type="Proteomes" id="UP001138686"/>
    </source>
</evidence>
<dbReference type="RefSeq" id="WP_219053555.1">
    <property type="nucleotide sequence ID" value="NZ_JAHWDP010000007.1"/>
</dbReference>
<feature type="signal peptide" evidence="2">
    <location>
        <begin position="1"/>
        <end position="22"/>
    </location>
</feature>
<keyword evidence="1 2" id="KW-0732">Signal</keyword>
<feature type="chain" id="PRO_5040810627" evidence="2">
    <location>
        <begin position="23"/>
        <end position="166"/>
    </location>
</feature>
<dbReference type="Pfam" id="PF18962">
    <property type="entry name" value="Por_Secre_tail"/>
    <property type="match status" value="1"/>
</dbReference>
<evidence type="ECO:0000313" key="4">
    <source>
        <dbReference type="EMBL" id="MBW2939028.1"/>
    </source>
</evidence>
<dbReference type="InterPro" id="IPR026444">
    <property type="entry name" value="Secre_tail"/>
</dbReference>
<dbReference type="NCBIfam" id="TIGR04183">
    <property type="entry name" value="Por_Secre_tail"/>
    <property type="match status" value="1"/>
</dbReference>
<dbReference type="EMBL" id="JAHWDP010000007">
    <property type="protein sequence ID" value="MBW2939028.1"/>
    <property type="molecule type" value="Genomic_DNA"/>
</dbReference>
<dbReference type="PROSITE" id="PS51257">
    <property type="entry name" value="PROKAR_LIPOPROTEIN"/>
    <property type="match status" value="1"/>
</dbReference>
<protein>
    <submittedName>
        <fullName evidence="4">T9SS type A sorting domain-containing protein</fullName>
    </submittedName>
</protein>
<feature type="domain" description="Secretion system C-terminal sorting" evidence="3">
    <location>
        <begin position="91"/>
        <end position="159"/>
    </location>
</feature>
<gene>
    <name evidence="4" type="ORF">KXJ69_13000</name>
</gene>
<keyword evidence="5" id="KW-1185">Reference proteome</keyword>
<accession>A0A9X1FQP9</accession>
<name>A0A9X1FQP9_9FLAO</name>
<evidence type="ECO:0000259" key="3">
    <source>
        <dbReference type="Pfam" id="PF18962"/>
    </source>
</evidence>
<reference evidence="4" key="1">
    <citation type="submission" date="2021-07" db="EMBL/GenBank/DDBJ databases">
        <title>Aureisphaera sp. CAU 1614 isolated from sea sediment.</title>
        <authorList>
            <person name="Kim W."/>
        </authorList>
    </citation>
    <scope>NUCLEOTIDE SEQUENCE</scope>
    <source>
        <strain evidence="4">CAU 1614</strain>
    </source>
</reference>
<comment type="caution">
    <text evidence="4">The sequence shown here is derived from an EMBL/GenBank/DDBJ whole genome shotgun (WGS) entry which is preliminary data.</text>
</comment>
<sequence>MKKLLSSLFIVAFGCYSLSAQEAVRSTFSASGSSSSIRVNDRDYVIQQSVGQQSIIGTSQSSVAIMRQGFIQPPIEVFALSETDNSLDAVVYPNPFQNIVHVRFNETLKKPVNIVLYDVLGRIVHTETKVVTTSETSIHLDGLSSAQYILTITSENKEFKTSLLKK</sequence>
<dbReference type="AlphaFoldDB" id="A0A9X1FQP9"/>
<evidence type="ECO:0000256" key="1">
    <source>
        <dbReference type="ARBA" id="ARBA00022729"/>
    </source>
</evidence>
<proteinExistence type="predicted"/>
<evidence type="ECO:0000256" key="2">
    <source>
        <dbReference type="SAM" id="SignalP"/>
    </source>
</evidence>
<organism evidence="4 5">
    <name type="scientific">Halomarinibacterium sedimenti</name>
    <dbReference type="NCBI Taxonomy" id="2857106"/>
    <lineage>
        <taxon>Bacteria</taxon>
        <taxon>Pseudomonadati</taxon>
        <taxon>Bacteroidota</taxon>
        <taxon>Flavobacteriia</taxon>
        <taxon>Flavobacteriales</taxon>
        <taxon>Flavobacteriaceae</taxon>
        <taxon>Halomarinibacterium</taxon>
    </lineage>
</organism>
<dbReference type="Proteomes" id="UP001138686">
    <property type="component" value="Unassembled WGS sequence"/>
</dbReference>